<proteinExistence type="predicted"/>
<dbReference type="RefSeq" id="WP_345679309.1">
    <property type="nucleotide sequence ID" value="NZ_BAABHS010000029.1"/>
</dbReference>
<keyword evidence="5" id="KW-1185">Reference proteome</keyword>
<dbReference type="InterPro" id="IPR050267">
    <property type="entry name" value="Anti-sigma-factor_SerPK"/>
</dbReference>
<keyword evidence="1" id="KW-0808">Transferase</keyword>
<dbReference type="PANTHER" id="PTHR35526:SF3">
    <property type="entry name" value="ANTI-SIGMA-F FACTOR RSBW"/>
    <property type="match status" value="1"/>
</dbReference>
<dbReference type="Gene3D" id="3.30.565.10">
    <property type="entry name" value="Histidine kinase-like ATPase, C-terminal domain"/>
    <property type="match status" value="1"/>
</dbReference>
<keyword evidence="4" id="KW-0067">ATP-binding</keyword>
<keyword evidence="1" id="KW-0418">Kinase</keyword>
<dbReference type="Proteomes" id="UP001500466">
    <property type="component" value="Unassembled WGS sequence"/>
</dbReference>
<dbReference type="InterPro" id="IPR036890">
    <property type="entry name" value="HATPase_C_sf"/>
</dbReference>
<feature type="domain" description="Histidine kinase/HSP90-like ATPase" evidence="3">
    <location>
        <begin position="37"/>
        <end position="146"/>
    </location>
</feature>
<evidence type="ECO:0000256" key="1">
    <source>
        <dbReference type="ARBA" id="ARBA00022527"/>
    </source>
</evidence>
<reference evidence="5" key="1">
    <citation type="journal article" date="2019" name="Int. J. Syst. Evol. Microbiol.">
        <title>The Global Catalogue of Microorganisms (GCM) 10K type strain sequencing project: providing services to taxonomists for standard genome sequencing and annotation.</title>
        <authorList>
            <consortium name="The Broad Institute Genomics Platform"/>
            <consortium name="The Broad Institute Genome Sequencing Center for Infectious Disease"/>
            <person name="Wu L."/>
            <person name="Ma J."/>
        </authorList>
    </citation>
    <scope>NUCLEOTIDE SEQUENCE [LARGE SCALE GENOMIC DNA]</scope>
    <source>
        <strain evidence="5">JCM 17986</strain>
    </source>
</reference>
<gene>
    <name evidence="4" type="ORF">GCM10023205_64640</name>
</gene>
<evidence type="ECO:0000313" key="4">
    <source>
        <dbReference type="EMBL" id="GAA4985373.1"/>
    </source>
</evidence>
<name>A0ABP9I247_9ACTN</name>
<dbReference type="Pfam" id="PF13581">
    <property type="entry name" value="HATPase_c_2"/>
    <property type="match status" value="1"/>
</dbReference>
<evidence type="ECO:0000259" key="3">
    <source>
        <dbReference type="Pfam" id="PF13581"/>
    </source>
</evidence>
<keyword evidence="4" id="KW-0547">Nucleotide-binding</keyword>
<dbReference type="CDD" id="cd16936">
    <property type="entry name" value="HATPase_RsbW-like"/>
    <property type="match status" value="1"/>
</dbReference>
<protein>
    <submittedName>
        <fullName evidence="4">ATP-binding protein</fullName>
    </submittedName>
</protein>
<dbReference type="InterPro" id="IPR003594">
    <property type="entry name" value="HATPase_dom"/>
</dbReference>
<sequence>MTNSRGTLDNDNRPGADRPVPPGGQRRRLRLVGVPKPVARARTFTAEALADWSWPADPPDRHHDIVLLAAEFVANAAMHAGGPREIVLELSEGGLRIEVSDGSTVLPAPRSPHRPGMPGGHGLFIVKQTADRWGAETYDQGKTVWAEIDA</sequence>
<dbReference type="GO" id="GO:0005524">
    <property type="term" value="F:ATP binding"/>
    <property type="evidence" value="ECO:0007669"/>
    <property type="project" value="UniProtKB-KW"/>
</dbReference>
<feature type="region of interest" description="Disordered" evidence="2">
    <location>
        <begin position="1"/>
        <end position="29"/>
    </location>
</feature>
<organism evidence="4 5">
    <name type="scientific">Yinghuangia aomiensis</name>
    <dbReference type="NCBI Taxonomy" id="676205"/>
    <lineage>
        <taxon>Bacteria</taxon>
        <taxon>Bacillati</taxon>
        <taxon>Actinomycetota</taxon>
        <taxon>Actinomycetes</taxon>
        <taxon>Kitasatosporales</taxon>
        <taxon>Streptomycetaceae</taxon>
        <taxon>Yinghuangia</taxon>
    </lineage>
</organism>
<dbReference type="SUPFAM" id="SSF55874">
    <property type="entry name" value="ATPase domain of HSP90 chaperone/DNA topoisomerase II/histidine kinase"/>
    <property type="match status" value="1"/>
</dbReference>
<dbReference type="PANTHER" id="PTHR35526">
    <property type="entry name" value="ANTI-SIGMA-F FACTOR RSBW-RELATED"/>
    <property type="match status" value="1"/>
</dbReference>
<comment type="caution">
    <text evidence="4">The sequence shown here is derived from an EMBL/GenBank/DDBJ whole genome shotgun (WGS) entry which is preliminary data.</text>
</comment>
<accession>A0ABP9I247</accession>
<dbReference type="EMBL" id="BAABHS010000029">
    <property type="protein sequence ID" value="GAA4985373.1"/>
    <property type="molecule type" value="Genomic_DNA"/>
</dbReference>
<keyword evidence="1" id="KW-0723">Serine/threonine-protein kinase</keyword>
<evidence type="ECO:0000313" key="5">
    <source>
        <dbReference type="Proteomes" id="UP001500466"/>
    </source>
</evidence>
<evidence type="ECO:0000256" key="2">
    <source>
        <dbReference type="SAM" id="MobiDB-lite"/>
    </source>
</evidence>